<proteinExistence type="predicted"/>
<keyword evidence="3" id="KW-1185">Reference proteome</keyword>
<evidence type="ECO:0000313" key="2">
    <source>
        <dbReference type="EMBL" id="RBP37407.1"/>
    </source>
</evidence>
<dbReference type="RefSeq" id="WP_113961629.1">
    <property type="nucleotide sequence ID" value="NZ_QNRR01000014.1"/>
</dbReference>
<feature type="transmembrane region" description="Helical" evidence="1">
    <location>
        <begin position="337"/>
        <end position="356"/>
    </location>
</feature>
<sequence length="654" mass="72591">MSLRSVRILLLVLIALEGALLVFGPQAKDHLPAIQAALAAKEKPDWDDDASMGIRYAAWINLVLLLVLLGTAQWWAKPFSKAKAFAAREPATPGGSSKDANGGLAVVPLWGIKGLFWPLLLVAIVTCIAVRLPLASKSLWWDESWVVLQVSHGKWRPDAKKPGQLKFVEHDWKRCAFYYQKPTNHVPMSLAQKASFTISRALTHTKPGEFSDLAARMPALIASAAAVLLLALLLRRWGFEGAGIVAAFLLALHPWYIRYGVDARAYALVVPLCIAGMFAVTRIFQTRGYNVLPWVAWGAIEFVWLWAYPNAAVDVTVLNLLLAYGVQRYNDMPWQTLVRLAVTNVFAAMAFIQMFLPNFMQATRWAGNETVSQPLTQALFNSTLSQVLLGVELAWPPTVEAAGLVSSTPGIGMASFDGAIWLLLALLVILPFARHRFAPKGSNGPWWVLSNLFFSTSLFMLIVRSTGSYFYPRFIIAALPCLIAIVCLLVAEAVRKSEPKGLPAWLPHLRRWVAVLLALGLAIQVFPFWKAQIEVLGSRPYAPLRDVATYVDTQPAQRKDGQQFLVVCYGHGHETLPVYLPTVASAVSKSELEKYMTQARAEKRGLLVIQGHTGHNRSLIPDGFQLLDDSKLFREIKAFAGIDPEFYYRVYEME</sequence>
<keyword evidence="1" id="KW-0812">Transmembrane</keyword>
<gene>
    <name evidence="2" type="ORF">DES53_114145</name>
</gene>
<comment type="caution">
    <text evidence="2">The sequence shown here is derived from an EMBL/GenBank/DDBJ whole genome shotgun (WGS) entry which is preliminary data.</text>
</comment>
<keyword evidence="1" id="KW-0472">Membrane</keyword>
<reference evidence="2 3" key="1">
    <citation type="submission" date="2018-06" db="EMBL/GenBank/DDBJ databases">
        <title>Genomic Encyclopedia of Type Strains, Phase IV (KMG-IV): sequencing the most valuable type-strain genomes for metagenomic binning, comparative biology and taxonomic classification.</title>
        <authorList>
            <person name="Goeker M."/>
        </authorList>
    </citation>
    <scope>NUCLEOTIDE SEQUENCE [LARGE SCALE GENOMIC DNA]</scope>
    <source>
        <strain evidence="2 3">DSM 25532</strain>
    </source>
</reference>
<feature type="transmembrane region" description="Helical" evidence="1">
    <location>
        <begin position="511"/>
        <end position="529"/>
    </location>
</feature>
<feature type="transmembrane region" description="Helical" evidence="1">
    <location>
        <begin position="115"/>
        <end position="134"/>
    </location>
</feature>
<accession>A0A366H5R6</accession>
<evidence type="ECO:0008006" key="4">
    <source>
        <dbReference type="Google" id="ProtNLM"/>
    </source>
</evidence>
<keyword evidence="1" id="KW-1133">Transmembrane helix</keyword>
<feature type="transmembrane region" description="Helical" evidence="1">
    <location>
        <begin position="414"/>
        <end position="433"/>
    </location>
</feature>
<evidence type="ECO:0000313" key="3">
    <source>
        <dbReference type="Proteomes" id="UP000253426"/>
    </source>
</evidence>
<dbReference type="EMBL" id="QNRR01000014">
    <property type="protein sequence ID" value="RBP37407.1"/>
    <property type="molecule type" value="Genomic_DNA"/>
</dbReference>
<dbReference type="Proteomes" id="UP000253426">
    <property type="component" value="Unassembled WGS sequence"/>
</dbReference>
<feature type="transmembrane region" description="Helical" evidence="1">
    <location>
        <begin position="470"/>
        <end position="491"/>
    </location>
</feature>
<feature type="transmembrane region" description="Helical" evidence="1">
    <location>
        <begin position="213"/>
        <end position="234"/>
    </location>
</feature>
<evidence type="ECO:0000256" key="1">
    <source>
        <dbReference type="SAM" id="Phobius"/>
    </source>
</evidence>
<dbReference type="OrthoDB" id="176748at2"/>
<feature type="transmembrane region" description="Helical" evidence="1">
    <location>
        <begin position="55"/>
        <end position="76"/>
    </location>
</feature>
<feature type="transmembrane region" description="Helical" evidence="1">
    <location>
        <begin position="263"/>
        <end position="284"/>
    </location>
</feature>
<name>A0A366H5R6_9BACT</name>
<feature type="transmembrane region" description="Helical" evidence="1">
    <location>
        <begin position="241"/>
        <end position="257"/>
    </location>
</feature>
<protein>
    <recommendedName>
        <fullName evidence="4">Glycosyltransferase RgtA/B/C/D-like domain-containing protein</fullName>
    </recommendedName>
</protein>
<dbReference type="AlphaFoldDB" id="A0A366H5R6"/>
<feature type="transmembrane region" description="Helical" evidence="1">
    <location>
        <begin position="445"/>
        <end position="463"/>
    </location>
</feature>
<organism evidence="2 3">
    <name type="scientific">Roseimicrobium gellanilyticum</name>
    <dbReference type="NCBI Taxonomy" id="748857"/>
    <lineage>
        <taxon>Bacteria</taxon>
        <taxon>Pseudomonadati</taxon>
        <taxon>Verrucomicrobiota</taxon>
        <taxon>Verrucomicrobiia</taxon>
        <taxon>Verrucomicrobiales</taxon>
        <taxon>Verrucomicrobiaceae</taxon>
        <taxon>Roseimicrobium</taxon>
    </lineage>
</organism>